<proteinExistence type="predicted"/>
<evidence type="ECO:0000313" key="3">
    <source>
        <dbReference type="EMBL" id="RGE65809.1"/>
    </source>
</evidence>
<keyword evidence="2" id="KW-1133">Transmembrane helix</keyword>
<sequence>MICGSSCTKQAIASSPSDASATNSRPSSFQGIISFRCSLIVLSSSIIITLYILFLLRYS</sequence>
<evidence type="ECO:0000256" key="1">
    <source>
        <dbReference type="SAM" id="MobiDB-lite"/>
    </source>
</evidence>
<dbReference type="Proteomes" id="UP000261166">
    <property type="component" value="Unassembled WGS sequence"/>
</dbReference>
<dbReference type="AlphaFoldDB" id="A0A3E3IFH7"/>
<feature type="region of interest" description="Disordered" evidence="1">
    <location>
        <begin position="1"/>
        <end position="27"/>
    </location>
</feature>
<accession>A0A3E3IFH7</accession>
<feature type="transmembrane region" description="Helical" evidence="2">
    <location>
        <begin position="33"/>
        <end position="56"/>
    </location>
</feature>
<evidence type="ECO:0000313" key="4">
    <source>
        <dbReference type="Proteomes" id="UP000261166"/>
    </source>
</evidence>
<organism evidence="3 4">
    <name type="scientific">Eisenbergiella massiliensis</name>
    <dbReference type="NCBI Taxonomy" id="1720294"/>
    <lineage>
        <taxon>Bacteria</taxon>
        <taxon>Bacillati</taxon>
        <taxon>Bacillota</taxon>
        <taxon>Clostridia</taxon>
        <taxon>Lachnospirales</taxon>
        <taxon>Lachnospiraceae</taxon>
        <taxon>Eisenbergiella</taxon>
    </lineage>
</organism>
<protein>
    <submittedName>
        <fullName evidence="3">Uncharacterized protein</fullName>
    </submittedName>
</protein>
<name>A0A3E3IFH7_9FIRM</name>
<comment type="caution">
    <text evidence="3">The sequence shown here is derived from an EMBL/GenBank/DDBJ whole genome shotgun (WGS) entry which is preliminary data.</text>
</comment>
<reference evidence="3 4" key="1">
    <citation type="submission" date="2018-08" db="EMBL/GenBank/DDBJ databases">
        <title>A genome reference for cultivated species of the human gut microbiota.</title>
        <authorList>
            <person name="Zou Y."/>
            <person name="Xue W."/>
            <person name="Luo G."/>
        </authorList>
    </citation>
    <scope>NUCLEOTIDE SEQUENCE [LARGE SCALE GENOMIC DNA]</scope>
    <source>
        <strain evidence="3 4">AF26-4BH</strain>
    </source>
</reference>
<evidence type="ECO:0000256" key="2">
    <source>
        <dbReference type="SAM" id="Phobius"/>
    </source>
</evidence>
<keyword evidence="2" id="KW-0812">Transmembrane</keyword>
<gene>
    <name evidence="3" type="ORF">DWY69_25130</name>
</gene>
<dbReference type="EMBL" id="QVLU01000032">
    <property type="protein sequence ID" value="RGE65809.1"/>
    <property type="molecule type" value="Genomic_DNA"/>
</dbReference>
<keyword evidence="2" id="KW-0472">Membrane</keyword>